<keyword evidence="2" id="KW-1185">Reference proteome</keyword>
<accession>A0AAV4ZD40</accession>
<dbReference type="Proteomes" id="UP001055307">
    <property type="component" value="Unassembled WGS sequence"/>
</dbReference>
<gene>
    <name evidence="1" type="ORF">OICFNHDK_4555</name>
</gene>
<reference evidence="1" key="2">
    <citation type="submission" date="2021-08" db="EMBL/GenBank/DDBJ databases">
        <authorList>
            <person name="Tani A."/>
            <person name="Ola A."/>
            <person name="Ogura Y."/>
            <person name="Katsura K."/>
            <person name="Hayashi T."/>
        </authorList>
    </citation>
    <scope>NUCLEOTIDE SEQUENCE</scope>
    <source>
        <strain evidence="1">DSM 21893</strain>
    </source>
</reference>
<evidence type="ECO:0000313" key="1">
    <source>
        <dbReference type="EMBL" id="GJD42064.1"/>
    </source>
</evidence>
<organism evidence="1 2">
    <name type="scientific">Methylobacterium bullatum</name>
    <dbReference type="NCBI Taxonomy" id="570505"/>
    <lineage>
        <taxon>Bacteria</taxon>
        <taxon>Pseudomonadati</taxon>
        <taxon>Pseudomonadota</taxon>
        <taxon>Alphaproteobacteria</taxon>
        <taxon>Hyphomicrobiales</taxon>
        <taxon>Methylobacteriaceae</taxon>
        <taxon>Methylobacterium</taxon>
    </lineage>
</organism>
<protein>
    <submittedName>
        <fullName evidence="1">Uncharacterized protein</fullName>
    </submittedName>
</protein>
<comment type="caution">
    <text evidence="1">The sequence shown here is derived from an EMBL/GenBank/DDBJ whole genome shotgun (WGS) entry which is preliminary data.</text>
</comment>
<dbReference type="EMBL" id="BPQF01000039">
    <property type="protein sequence ID" value="GJD42064.1"/>
    <property type="molecule type" value="Genomic_DNA"/>
</dbReference>
<dbReference type="AlphaFoldDB" id="A0AAV4ZD40"/>
<proteinExistence type="predicted"/>
<name>A0AAV4ZD40_9HYPH</name>
<evidence type="ECO:0000313" key="2">
    <source>
        <dbReference type="Proteomes" id="UP001055307"/>
    </source>
</evidence>
<sequence>MHVAPLMLTGPGGGIGVSPVLAHTLAILSPPGRHMPESVLAAGWRDVDHLRDGLSAFAGKLAAVGLILNRRKTGLRITRPKP</sequence>
<reference evidence="1" key="1">
    <citation type="journal article" date="2016" name="Front. Microbiol.">
        <title>Genome Sequence of the Piezophilic, Mesophilic Sulfate-Reducing Bacterium Desulfovibrio indicus J2T.</title>
        <authorList>
            <person name="Cao J."/>
            <person name="Maignien L."/>
            <person name="Shao Z."/>
            <person name="Alain K."/>
            <person name="Jebbar M."/>
        </authorList>
    </citation>
    <scope>NUCLEOTIDE SEQUENCE</scope>
    <source>
        <strain evidence="1">DSM 21893</strain>
    </source>
</reference>